<dbReference type="HOGENOM" id="CLU_3086945_0_0_1"/>
<dbReference type="EMBL" id="FQ790271">
    <property type="protein sequence ID" value="CCD44763.1"/>
    <property type="molecule type" value="Genomic_DNA"/>
</dbReference>
<evidence type="ECO:0000313" key="1">
    <source>
        <dbReference type="EMBL" id="CCD44763.1"/>
    </source>
</evidence>
<gene>
    <name evidence="1" type="ORF">BofuT4_uP056640.1</name>
</gene>
<name>G2XW93_BOTF4</name>
<proteinExistence type="predicted"/>
<organism evidence="1 2">
    <name type="scientific">Botryotinia fuckeliana (strain T4)</name>
    <name type="common">Noble rot fungus</name>
    <name type="synonym">Botrytis cinerea</name>
    <dbReference type="NCBI Taxonomy" id="999810"/>
    <lineage>
        <taxon>Eukaryota</taxon>
        <taxon>Fungi</taxon>
        <taxon>Dikarya</taxon>
        <taxon>Ascomycota</taxon>
        <taxon>Pezizomycotina</taxon>
        <taxon>Leotiomycetes</taxon>
        <taxon>Helotiales</taxon>
        <taxon>Sclerotiniaceae</taxon>
        <taxon>Botrytis</taxon>
    </lineage>
</organism>
<accession>G2XW93</accession>
<sequence>MAAAMLELVAKLILTLTKEVYETEVITLVLVVEKAVSFIEVKIDEIVVKLDM</sequence>
<dbReference type="InParanoid" id="G2XW93"/>
<dbReference type="AlphaFoldDB" id="G2XW93"/>
<evidence type="ECO:0000313" key="2">
    <source>
        <dbReference type="Proteomes" id="UP000008177"/>
    </source>
</evidence>
<dbReference type="Proteomes" id="UP000008177">
    <property type="component" value="Unplaced contigs"/>
</dbReference>
<reference evidence="2" key="1">
    <citation type="journal article" date="2011" name="PLoS Genet.">
        <title>Genomic analysis of the necrotrophic fungal pathogens Sclerotinia sclerotiorum and Botrytis cinerea.</title>
        <authorList>
            <person name="Amselem J."/>
            <person name="Cuomo C.A."/>
            <person name="van Kan J.A."/>
            <person name="Viaud M."/>
            <person name="Benito E.P."/>
            <person name="Couloux A."/>
            <person name="Coutinho P.M."/>
            <person name="de Vries R.P."/>
            <person name="Dyer P.S."/>
            <person name="Fillinger S."/>
            <person name="Fournier E."/>
            <person name="Gout L."/>
            <person name="Hahn M."/>
            <person name="Kohn L."/>
            <person name="Lapalu N."/>
            <person name="Plummer K.M."/>
            <person name="Pradier J.M."/>
            <person name="Quevillon E."/>
            <person name="Sharon A."/>
            <person name="Simon A."/>
            <person name="ten Have A."/>
            <person name="Tudzynski B."/>
            <person name="Tudzynski P."/>
            <person name="Wincker P."/>
            <person name="Andrew M."/>
            <person name="Anthouard V."/>
            <person name="Beever R.E."/>
            <person name="Beffa R."/>
            <person name="Benoit I."/>
            <person name="Bouzid O."/>
            <person name="Brault B."/>
            <person name="Chen Z."/>
            <person name="Choquer M."/>
            <person name="Collemare J."/>
            <person name="Cotton P."/>
            <person name="Danchin E.G."/>
            <person name="Da Silva C."/>
            <person name="Gautier A."/>
            <person name="Giraud C."/>
            <person name="Giraud T."/>
            <person name="Gonzalez C."/>
            <person name="Grossetete S."/>
            <person name="Guldener U."/>
            <person name="Henrissat B."/>
            <person name="Howlett B.J."/>
            <person name="Kodira C."/>
            <person name="Kretschmer M."/>
            <person name="Lappartient A."/>
            <person name="Leroch M."/>
            <person name="Levis C."/>
            <person name="Mauceli E."/>
            <person name="Neuveglise C."/>
            <person name="Oeser B."/>
            <person name="Pearson M."/>
            <person name="Poulain J."/>
            <person name="Poussereau N."/>
            <person name="Quesneville H."/>
            <person name="Rascle C."/>
            <person name="Schumacher J."/>
            <person name="Segurens B."/>
            <person name="Sexton A."/>
            <person name="Silva E."/>
            <person name="Sirven C."/>
            <person name="Soanes D.M."/>
            <person name="Talbot N.J."/>
            <person name="Templeton M."/>
            <person name="Yandava C."/>
            <person name="Yarden O."/>
            <person name="Zeng Q."/>
            <person name="Rollins J.A."/>
            <person name="Lebrun M.H."/>
            <person name="Dickman M."/>
        </authorList>
    </citation>
    <scope>NUCLEOTIDE SEQUENCE [LARGE SCALE GENOMIC DNA]</scope>
    <source>
        <strain evidence="2">T4</strain>
    </source>
</reference>
<protein>
    <submittedName>
        <fullName evidence="1">Uncharacterized protein</fullName>
    </submittedName>
</protein>